<protein>
    <submittedName>
        <fullName evidence="2">Divalent-cation tolerance protein CutA</fullName>
    </submittedName>
</protein>
<dbReference type="GO" id="GO:0010038">
    <property type="term" value="P:response to metal ion"/>
    <property type="evidence" value="ECO:0007669"/>
    <property type="project" value="InterPro"/>
</dbReference>
<accession>A0A386ZHW7</accession>
<dbReference type="PANTHER" id="PTHR23419">
    <property type="entry name" value="DIVALENT CATION TOLERANCE CUTA-RELATED"/>
    <property type="match status" value="1"/>
</dbReference>
<dbReference type="AlphaFoldDB" id="A0A386ZHW7"/>
<evidence type="ECO:0000256" key="1">
    <source>
        <dbReference type="ARBA" id="ARBA00010169"/>
    </source>
</evidence>
<dbReference type="RefSeq" id="WP_120741330.1">
    <property type="nucleotide sequence ID" value="NZ_CP032568.1"/>
</dbReference>
<dbReference type="InterPro" id="IPR011322">
    <property type="entry name" value="N-reg_PII-like_a/b"/>
</dbReference>
<dbReference type="Pfam" id="PF03091">
    <property type="entry name" value="CutA1"/>
    <property type="match status" value="1"/>
</dbReference>
<dbReference type="InterPro" id="IPR004323">
    <property type="entry name" value="Ion_tolerance_CutA"/>
</dbReference>
<comment type="similarity">
    <text evidence="1">Belongs to the CutA family.</text>
</comment>
<sequence length="111" mass="12422">MTEARVWSVTSTTPTEKDAQHIARTVVSERLAAGAEVTGPAMSVFWHNDELGEGQEWRVTLKTSAAVRDRLANRILELHPWAAGPEIVAYPVEWAIDRYADWVEKFTAATE</sequence>
<dbReference type="SUPFAM" id="SSF54913">
    <property type="entry name" value="GlnB-like"/>
    <property type="match status" value="1"/>
</dbReference>
<gene>
    <name evidence="2" type="ORF">D7D52_28775</name>
</gene>
<reference evidence="2 3" key="1">
    <citation type="submission" date="2018-09" db="EMBL/GenBank/DDBJ databases">
        <title>Nocardia yunnanensis sp. nov., an actinomycete isolated from a soil sample.</title>
        <authorList>
            <person name="Zhang J."/>
        </authorList>
    </citation>
    <scope>NUCLEOTIDE SEQUENCE [LARGE SCALE GENOMIC DNA]</scope>
    <source>
        <strain evidence="2 3">CFHS0054</strain>
    </source>
</reference>
<proteinExistence type="inferred from homology"/>
<evidence type="ECO:0000313" key="2">
    <source>
        <dbReference type="EMBL" id="AYF77148.1"/>
    </source>
</evidence>
<dbReference type="Proteomes" id="UP000267164">
    <property type="component" value="Chromosome"/>
</dbReference>
<dbReference type="GO" id="GO:0005507">
    <property type="term" value="F:copper ion binding"/>
    <property type="evidence" value="ECO:0007669"/>
    <property type="project" value="TreeGrafter"/>
</dbReference>
<dbReference type="PANTHER" id="PTHR23419:SF8">
    <property type="entry name" value="FI09726P"/>
    <property type="match status" value="1"/>
</dbReference>
<dbReference type="Gene3D" id="3.30.70.120">
    <property type="match status" value="1"/>
</dbReference>
<dbReference type="InterPro" id="IPR015867">
    <property type="entry name" value="N-reg_PII/ATP_PRibTrfase_C"/>
</dbReference>
<dbReference type="OrthoDB" id="37622at2"/>
<keyword evidence="3" id="KW-1185">Reference proteome</keyword>
<dbReference type="KEGG" id="nyu:D7D52_28775"/>
<dbReference type="EMBL" id="CP032568">
    <property type="protein sequence ID" value="AYF77148.1"/>
    <property type="molecule type" value="Genomic_DNA"/>
</dbReference>
<name>A0A386ZHW7_9NOCA</name>
<organism evidence="2 3">
    <name type="scientific">Nocardia yunnanensis</name>
    <dbReference type="NCBI Taxonomy" id="2382165"/>
    <lineage>
        <taxon>Bacteria</taxon>
        <taxon>Bacillati</taxon>
        <taxon>Actinomycetota</taxon>
        <taxon>Actinomycetes</taxon>
        <taxon>Mycobacteriales</taxon>
        <taxon>Nocardiaceae</taxon>
        <taxon>Nocardia</taxon>
    </lineage>
</organism>
<evidence type="ECO:0000313" key="3">
    <source>
        <dbReference type="Proteomes" id="UP000267164"/>
    </source>
</evidence>